<accession>A0ABX3VSX7</accession>
<dbReference type="RefSeq" id="WP_085104851.1">
    <property type="nucleotide sequence ID" value="NZ_LQPK01000005.1"/>
</dbReference>
<gene>
    <name evidence="1" type="ORF">AWB91_09080</name>
</gene>
<sequence length="168" mass="18216">MSSEPLTGLKALHGELTAAVRRTEQLIAAAEDKPQQPAGILDTHRTVLESVPVPPGAAADVWRPSSQPHTFLRWVIVQEATVLDGDRLVGLVMVAGVQSATFAQVDGELRIAKVELTGWCIQTDVQGVLNSGQAKELSRALSEAAAFLEKLEPVTRVDELARRRARHR</sequence>
<keyword evidence="2" id="KW-1185">Reference proteome</keyword>
<dbReference type="Proteomes" id="UP000193801">
    <property type="component" value="Unassembled WGS sequence"/>
</dbReference>
<proteinExistence type="predicted"/>
<dbReference type="EMBL" id="LQPK01000005">
    <property type="protein sequence ID" value="ORW33269.1"/>
    <property type="molecule type" value="Genomic_DNA"/>
</dbReference>
<reference evidence="1 2" key="1">
    <citation type="journal article" date="2015" name="Emerg. Microbes Infect.">
        <title>Characterization of 17 strains belonging to the Mycobacterium simiae complex and description of Mycobacterium paraense sp. nov.</title>
        <authorList>
            <person name="Fusco da Costa A.R."/>
            <person name="Fedrizzi T."/>
            <person name="Lopes M.L."/>
            <person name="Pecorari M."/>
            <person name="Oliveira da Costa W.L."/>
            <person name="Giacobazzi E."/>
            <person name="da Costa Bahia J.R."/>
            <person name="De Sanctis V."/>
            <person name="Batista Lima K.V."/>
            <person name="Bertorelli R."/>
            <person name="Grottola A."/>
            <person name="Fabio A."/>
            <person name="Mariottini A."/>
            <person name="Ferretti P."/>
            <person name="Di Leva F."/>
            <person name="Fregni Serpini G."/>
            <person name="Tagliazucchi S."/>
            <person name="Rumpianesi F."/>
            <person name="Jousson O."/>
            <person name="Segata N."/>
            <person name="Tortoli E."/>
        </authorList>
    </citation>
    <scope>NUCLEOTIDE SEQUENCE [LARGE SCALE GENOMIC DNA]</scope>
    <source>
        <strain evidence="1 2">FI-07156</strain>
    </source>
</reference>
<protein>
    <submittedName>
        <fullName evidence="1">Uncharacterized protein</fullName>
    </submittedName>
</protein>
<organism evidence="1 2">
    <name type="scientific">Mycobacterium paraense</name>
    <dbReference type="NCBI Taxonomy" id="767916"/>
    <lineage>
        <taxon>Bacteria</taxon>
        <taxon>Bacillati</taxon>
        <taxon>Actinomycetota</taxon>
        <taxon>Actinomycetes</taxon>
        <taxon>Mycobacteriales</taxon>
        <taxon>Mycobacteriaceae</taxon>
        <taxon>Mycobacterium</taxon>
        <taxon>Mycobacterium simiae complex</taxon>
    </lineage>
</organism>
<evidence type="ECO:0000313" key="2">
    <source>
        <dbReference type="Proteomes" id="UP000193801"/>
    </source>
</evidence>
<evidence type="ECO:0000313" key="1">
    <source>
        <dbReference type="EMBL" id="ORW33269.1"/>
    </source>
</evidence>
<name>A0ABX3VSX7_9MYCO</name>
<comment type="caution">
    <text evidence="1">The sequence shown here is derived from an EMBL/GenBank/DDBJ whole genome shotgun (WGS) entry which is preliminary data.</text>
</comment>